<evidence type="ECO:0000313" key="5">
    <source>
        <dbReference type="Proteomes" id="UP000184089"/>
    </source>
</evidence>
<dbReference type="Proteomes" id="UP000184089">
    <property type="component" value="Unassembled WGS sequence"/>
</dbReference>
<accession>A0AAQ1MCJ2</accession>
<dbReference type="InterPro" id="IPR046022">
    <property type="entry name" value="DUF5979"/>
</dbReference>
<dbReference type="InterPro" id="IPR011874">
    <property type="entry name" value="Fibro_Slime"/>
</dbReference>
<organism evidence="4 5">
    <name type="scientific">Bittarella massiliensis</name>
    <name type="common">ex Durand et al. 2017</name>
    <dbReference type="NCBI Taxonomy" id="1720313"/>
    <lineage>
        <taxon>Bacteria</taxon>
        <taxon>Bacillati</taxon>
        <taxon>Bacillota</taxon>
        <taxon>Clostridia</taxon>
        <taxon>Eubacteriales</taxon>
        <taxon>Oscillospiraceae</taxon>
        <taxon>Bittarella (ex Durand et al. 2017)</taxon>
    </lineage>
</organism>
<dbReference type="GO" id="GO:0005576">
    <property type="term" value="C:extracellular region"/>
    <property type="evidence" value="ECO:0007669"/>
    <property type="project" value="TreeGrafter"/>
</dbReference>
<reference evidence="5" key="1">
    <citation type="submission" date="2016-11" db="EMBL/GenBank/DDBJ databases">
        <authorList>
            <person name="Jaros S."/>
            <person name="Januszkiewicz K."/>
            <person name="Wedrychowicz H."/>
        </authorList>
    </citation>
    <scope>NUCLEOTIDE SEQUENCE [LARGE SCALE GENOMIC DNA]</scope>
    <source>
        <strain evidence="5">DSM 4029</strain>
    </source>
</reference>
<feature type="domain" description="DUF7601" evidence="3">
    <location>
        <begin position="494"/>
        <end position="595"/>
    </location>
</feature>
<dbReference type="EMBL" id="FQVY01000002">
    <property type="protein sequence ID" value="SHG00976.1"/>
    <property type="molecule type" value="Genomic_DNA"/>
</dbReference>
<dbReference type="PANTHER" id="PTHR31137">
    <property type="entry name" value="PROTEIN PSIB-RELATED-RELATED"/>
    <property type="match status" value="1"/>
</dbReference>
<evidence type="ECO:0000256" key="1">
    <source>
        <dbReference type="SAM" id="SignalP"/>
    </source>
</evidence>
<dbReference type="NCBIfam" id="TIGR02148">
    <property type="entry name" value="Fibro_Slime"/>
    <property type="match status" value="1"/>
</dbReference>
<dbReference type="Gene3D" id="2.60.40.1140">
    <property type="entry name" value="Collagen-binding surface protein Cna, B-type domain"/>
    <property type="match status" value="2"/>
</dbReference>
<keyword evidence="1" id="KW-0732">Signal</keyword>
<dbReference type="InterPro" id="IPR051154">
    <property type="entry name" value="Prespore-cell_inducing_factor"/>
</dbReference>
<evidence type="ECO:0000259" key="2">
    <source>
        <dbReference type="Pfam" id="PF19407"/>
    </source>
</evidence>
<protein>
    <submittedName>
        <fullName evidence="4">Fibro-slime domain-containing protein</fullName>
    </submittedName>
</protein>
<dbReference type="PANTHER" id="PTHR31137:SF29">
    <property type="entry name" value="PROTEIN PSIA-RELATED"/>
    <property type="match status" value="1"/>
</dbReference>
<dbReference type="Pfam" id="PF19407">
    <property type="entry name" value="DUF5979"/>
    <property type="match status" value="1"/>
</dbReference>
<gene>
    <name evidence="4" type="ORF">SAMN05444424_1135</name>
</gene>
<comment type="caution">
    <text evidence="4">The sequence shown here is derived from an EMBL/GenBank/DDBJ whole genome shotgun (WGS) entry which is preliminary data.</text>
</comment>
<evidence type="ECO:0000259" key="3">
    <source>
        <dbReference type="Pfam" id="PF24547"/>
    </source>
</evidence>
<proteinExistence type="predicted"/>
<feature type="chain" id="PRO_5043036377" evidence="1">
    <location>
        <begin position="31"/>
        <end position="894"/>
    </location>
</feature>
<sequence length="894" mass="97777">MMKRKLFGRLLSAALATALLANLAPTAALAAPGDGPSLGTIQTVDSASRGIHLNLFDYNGSKANEYDNYISFVGSGAEHRDSSRTWNGWKSGRGVVQGAVQSTMQTQSNAYPRLSNGTSLSYLFNPKAVGDGNGMVSARTGLNHLFYQDGEGYYIYDAAKNFATIVDNNDKNFKVYSTPYKPGDTSPSTPKFLPLNDLKNSQTLNGGANYHFGLSMDFNFMQPKNGKIGNRDMVFEFTGDDDVWIYIDGVLVLDMGGIHDAMSGSINFATGQVTIDHVYTQKGGNQVVTKSLYEIMRAAKGQDYVNKNFVKKNGNWIFQNYSSHSFRYYYMERGAGGSNCRIKFNLQSIPDETILVRKQITETNMADFADADFQFKVELKDGGRYTPYTGRYTVYTDVNGSAQKVREGTTSDGTFTLKHGQYAALADNIKANTVYRASEIGAYSDKYEVIVNSTTAKAEGPDGSTQVYQSEDLVVEERPAVTFENRCLVQNLYNLSVEKVMQGASSDESFDMQVQIGGKAYAGEYYLMSREDSSLDLDSGVKKSTSNGVIPLKADEKAVIPGVIWGSSFQVVEVSPGDNYLAPQYQVKNATSIDTDGKGAGKIPEGVVQAERISAVTVTNQLKKADLTIRKVIEGPLSDQELAALKKSLTFTVTDGDGETAFTVKGDNPSGHWDGNTFTYTQQLLPGQYTLSETGEEVEGYDVSVDSSKATVTLRPGRPATLTLVNSYRQNHGTLRIYKQLDQVNLEKGDPVFSFKLTGEDGVTHYYHIDMRNAAGNGRQLVAEIAVPIGSYRVEELENLNYTLAGITADRPGHFAQNGAAATLCVGFDDGDCRQYNASALDREVTFQNRYSGGDIPTDSSATRNVFKVEDGKLVFIVPKQDDLVPSPDDRDEN</sequence>
<feature type="domain" description="DUF7601" evidence="3">
    <location>
        <begin position="354"/>
        <end position="460"/>
    </location>
</feature>
<dbReference type="AlphaFoldDB" id="A0AAQ1MCJ2"/>
<dbReference type="InterPro" id="IPR055382">
    <property type="entry name" value="DUF7601"/>
</dbReference>
<evidence type="ECO:0000313" key="4">
    <source>
        <dbReference type="EMBL" id="SHG00976.1"/>
    </source>
</evidence>
<name>A0AAQ1MCJ2_9FIRM</name>
<dbReference type="Pfam" id="PF24547">
    <property type="entry name" value="DUF7601"/>
    <property type="match status" value="2"/>
</dbReference>
<feature type="domain" description="DUF5979" evidence="2">
    <location>
        <begin position="627"/>
        <end position="728"/>
    </location>
</feature>
<feature type="signal peptide" evidence="1">
    <location>
        <begin position="1"/>
        <end position="30"/>
    </location>
</feature>